<dbReference type="Pfam" id="PF00512">
    <property type="entry name" value="HisKA"/>
    <property type="match status" value="1"/>
</dbReference>
<comment type="catalytic activity">
    <reaction evidence="1">
        <text>ATP + protein L-histidine = ADP + protein N-phospho-L-histidine.</text>
        <dbReference type="EC" id="2.7.13.3"/>
    </reaction>
</comment>
<dbReference type="CDD" id="cd00082">
    <property type="entry name" value="HisKA"/>
    <property type="match status" value="1"/>
</dbReference>
<feature type="transmembrane region" description="Helical" evidence="14">
    <location>
        <begin position="64"/>
        <end position="88"/>
    </location>
</feature>
<accession>A0ABV6KDH9</accession>
<evidence type="ECO:0000256" key="9">
    <source>
        <dbReference type="ARBA" id="ARBA00022777"/>
    </source>
</evidence>
<keyword evidence="12" id="KW-0902">Two-component regulatory system</keyword>
<reference evidence="16 17" key="1">
    <citation type="submission" date="2024-09" db="EMBL/GenBank/DDBJ databases">
        <authorList>
            <person name="Sun Q."/>
            <person name="Mori K."/>
        </authorList>
    </citation>
    <scope>NUCLEOTIDE SEQUENCE [LARGE SCALE GENOMIC DNA]</scope>
    <source>
        <strain evidence="16 17">NCAIM B.02610</strain>
    </source>
</reference>
<dbReference type="Pfam" id="PF07694">
    <property type="entry name" value="5TM-5TMR_LYT"/>
    <property type="match status" value="1"/>
</dbReference>
<feature type="transmembrane region" description="Helical" evidence="14">
    <location>
        <begin position="32"/>
        <end position="52"/>
    </location>
</feature>
<dbReference type="Proteomes" id="UP001589838">
    <property type="component" value="Unassembled WGS sequence"/>
</dbReference>
<evidence type="ECO:0000256" key="2">
    <source>
        <dbReference type="ARBA" id="ARBA00004651"/>
    </source>
</evidence>
<dbReference type="Pfam" id="PF02518">
    <property type="entry name" value="HATPase_c"/>
    <property type="match status" value="1"/>
</dbReference>
<dbReference type="InterPro" id="IPR036890">
    <property type="entry name" value="HATPase_C_sf"/>
</dbReference>
<dbReference type="InterPro" id="IPR003594">
    <property type="entry name" value="HATPase_dom"/>
</dbReference>
<dbReference type="Gene3D" id="3.30.565.10">
    <property type="entry name" value="Histidine kinase-like ATPase, C-terminal domain"/>
    <property type="match status" value="1"/>
</dbReference>
<sequence>MFSFDNYLFALLVVLVPVFVYYSFFYKRDRSIFGLFCCVSIILSMTYPLELATGHIYDLRTIPWLLTFLYGGLNMGLAATALIFVYRLIIGVDIGLLITIFTYLTSGISVVLFLKKYQKVDLKQKLKISFFLTIFNTVLVLMGIIYSPANFNLTVLPTFVAYFILSHLVTILIVVYIIETLQEKEQNKSKLQQAEKIKIVGEIAASVAHEVRNPLTVVKGFIHIFKNEKNITRDQIVSLELMDSELQRAEKIIHDYLSLAKSKPTDLEKLDMIEIVKNVVGVMESYALLNGVNIVTNLQDSHYITANRSELSQVFLNIIKNGIESIENKGSLTISARKLGNYVEVNITDNGKGMSDEEIKRLGSPFYTTKDQGTGLGTMVCYKIIDSLKGEIKVNSTINEGTTFSVILPLVEQ</sequence>
<evidence type="ECO:0000256" key="1">
    <source>
        <dbReference type="ARBA" id="ARBA00000085"/>
    </source>
</evidence>
<evidence type="ECO:0000256" key="8">
    <source>
        <dbReference type="ARBA" id="ARBA00022741"/>
    </source>
</evidence>
<keyword evidence="6" id="KW-0808">Transferase</keyword>
<evidence type="ECO:0000256" key="10">
    <source>
        <dbReference type="ARBA" id="ARBA00022840"/>
    </source>
</evidence>
<dbReference type="SMART" id="SM00387">
    <property type="entry name" value="HATPase_c"/>
    <property type="match status" value="1"/>
</dbReference>
<comment type="subcellular location">
    <subcellularLocation>
        <location evidence="2">Cell membrane</location>
        <topology evidence="2">Multi-pass membrane protein</topology>
    </subcellularLocation>
</comment>
<keyword evidence="9" id="KW-0418">Kinase</keyword>
<evidence type="ECO:0000256" key="12">
    <source>
        <dbReference type="ARBA" id="ARBA00023012"/>
    </source>
</evidence>
<evidence type="ECO:0000256" key="7">
    <source>
        <dbReference type="ARBA" id="ARBA00022692"/>
    </source>
</evidence>
<dbReference type="RefSeq" id="WP_335961821.1">
    <property type="nucleotide sequence ID" value="NZ_JAXBLX010000021.1"/>
</dbReference>
<feature type="transmembrane region" description="Helical" evidence="14">
    <location>
        <begin position="159"/>
        <end position="178"/>
    </location>
</feature>
<feature type="domain" description="Histidine kinase" evidence="15">
    <location>
        <begin position="206"/>
        <end position="412"/>
    </location>
</feature>
<keyword evidence="7 14" id="KW-0812">Transmembrane</keyword>
<dbReference type="EC" id="2.7.13.3" evidence="3"/>
<dbReference type="Gene3D" id="1.10.287.130">
    <property type="match status" value="1"/>
</dbReference>
<keyword evidence="10 16" id="KW-0067">ATP-binding</keyword>
<dbReference type="EMBL" id="JBHLUX010000033">
    <property type="protein sequence ID" value="MFC0471364.1"/>
    <property type="molecule type" value="Genomic_DNA"/>
</dbReference>
<name>A0ABV6KDH9_9BACI</name>
<protein>
    <recommendedName>
        <fullName evidence="3">histidine kinase</fullName>
        <ecNumber evidence="3">2.7.13.3</ecNumber>
    </recommendedName>
</protein>
<dbReference type="InterPro" id="IPR004358">
    <property type="entry name" value="Sig_transdc_His_kin-like_C"/>
</dbReference>
<dbReference type="PRINTS" id="PR00344">
    <property type="entry name" value="BCTRLSENSOR"/>
</dbReference>
<evidence type="ECO:0000256" key="11">
    <source>
        <dbReference type="ARBA" id="ARBA00022989"/>
    </source>
</evidence>
<evidence type="ECO:0000256" key="14">
    <source>
        <dbReference type="SAM" id="Phobius"/>
    </source>
</evidence>
<evidence type="ECO:0000313" key="17">
    <source>
        <dbReference type="Proteomes" id="UP001589838"/>
    </source>
</evidence>
<dbReference type="InterPro" id="IPR036097">
    <property type="entry name" value="HisK_dim/P_sf"/>
</dbReference>
<dbReference type="InterPro" id="IPR011620">
    <property type="entry name" value="Sig_transdc_His_kinase_LytS_TM"/>
</dbReference>
<evidence type="ECO:0000256" key="13">
    <source>
        <dbReference type="ARBA" id="ARBA00023136"/>
    </source>
</evidence>
<keyword evidence="4" id="KW-1003">Cell membrane</keyword>
<dbReference type="PANTHER" id="PTHR43065:SF46">
    <property type="entry name" value="C4-DICARBOXYLATE TRANSPORT SENSOR PROTEIN DCTB"/>
    <property type="match status" value="1"/>
</dbReference>
<comment type="caution">
    <text evidence="16">The sequence shown here is derived from an EMBL/GenBank/DDBJ whole genome shotgun (WGS) entry which is preliminary data.</text>
</comment>
<dbReference type="GO" id="GO:0005524">
    <property type="term" value="F:ATP binding"/>
    <property type="evidence" value="ECO:0007669"/>
    <property type="project" value="UniProtKB-KW"/>
</dbReference>
<keyword evidence="17" id="KW-1185">Reference proteome</keyword>
<evidence type="ECO:0000256" key="6">
    <source>
        <dbReference type="ARBA" id="ARBA00022679"/>
    </source>
</evidence>
<organism evidence="16 17">
    <name type="scientific">Halalkalibacter kiskunsagensis</name>
    <dbReference type="NCBI Taxonomy" id="1548599"/>
    <lineage>
        <taxon>Bacteria</taxon>
        <taxon>Bacillati</taxon>
        <taxon>Bacillota</taxon>
        <taxon>Bacilli</taxon>
        <taxon>Bacillales</taxon>
        <taxon>Bacillaceae</taxon>
        <taxon>Halalkalibacter</taxon>
    </lineage>
</organism>
<evidence type="ECO:0000256" key="5">
    <source>
        <dbReference type="ARBA" id="ARBA00022553"/>
    </source>
</evidence>
<proteinExistence type="predicted"/>
<feature type="transmembrane region" description="Helical" evidence="14">
    <location>
        <begin position="94"/>
        <end position="114"/>
    </location>
</feature>
<keyword evidence="11 14" id="KW-1133">Transmembrane helix</keyword>
<evidence type="ECO:0000313" key="16">
    <source>
        <dbReference type="EMBL" id="MFC0471364.1"/>
    </source>
</evidence>
<dbReference type="SMART" id="SM00388">
    <property type="entry name" value="HisKA"/>
    <property type="match status" value="1"/>
</dbReference>
<dbReference type="SUPFAM" id="SSF55874">
    <property type="entry name" value="ATPase domain of HSP90 chaperone/DNA topoisomerase II/histidine kinase"/>
    <property type="match status" value="1"/>
</dbReference>
<evidence type="ECO:0000256" key="3">
    <source>
        <dbReference type="ARBA" id="ARBA00012438"/>
    </source>
</evidence>
<dbReference type="PROSITE" id="PS50109">
    <property type="entry name" value="HIS_KIN"/>
    <property type="match status" value="1"/>
</dbReference>
<dbReference type="InterPro" id="IPR005467">
    <property type="entry name" value="His_kinase_dom"/>
</dbReference>
<feature type="transmembrane region" description="Helical" evidence="14">
    <location>
        <begin position="7"/>
        <end position="26"/>
    </location>
</feature>
<dbReference type="InterPro" id="IPR003661">
    <property type="entry name" value="HisK_dim/P_dom"/>
</dbReference>
<dbReference type="PANTHER" id="PTHR43065">
    <property type="entry name" value="SENSOR HISTIDINE KINASE"/>
    <property type="match status" value="1"/>
</dbReference>
<feature type="transmembrane region" description="Helical" evidence="14">
    <location>
        <begin position="126"/>
        <end position="147"/>
    </location>
</feature>
<keyword evidence="13 14" id="KW-0472">Membrane</keyword>
<keyword evidence="5" id="KW-0597">Phosphoprotein</keyword>
<dbReference type="SUPFAM" id="SSF47384">
    <property type="entry name" value="Homodimeric domain of signal transducing histidine kinase"/>
    <property type="match status" value="1"/>
</dbReference>
<keyword evidence="8" id="KW-0547">Nucleotide-binding</keyword>
<gene>
    <name evidence="16" type="ORF">ACFFHM_12915</name>
</gene>
<evidence type="ECO:0000256" key="4">
    <source>
        <dbReference type="ARBA" id="ARBA00022475"/>
    </source>
</evidence>
<evidence type="ECO:0000259" key="15">
    <source>
        <dbReference type="PROSITE" id="PS50109"/>
    </source>
</evidence>